<name>A0A645G627_9ZZZZ</name>
<protein>
    <submittedName>
        <fullName evidence="1">Uncharacterized protein</fullName>
    </submittedName>
</protein>
<gene>
    <name evidence="1" type="ORF">SDC9_168811</name>
</gene>
<accession>A0A645G627</accession>
<proteinExistence type="predicted"/>
<evidence type="ECO:0000313" key="1">
    <source>
        <dbReference type="EMBL" id="MPN21432.1"/>
    </source>
</evidence>
<dbReference type="EMBL" id="VSSQ01069413">
    <property type="protein sequence ID" value="MPN21432.1"/>
    <property type="molecule type" value="Genomic_DNA"/>
</dbReference>
<dbReference type="AlphaFoldDB" id="A0A645G627"/>
<organism evidence="1">
    <name type="scientific">bioreactor metagenome</name>
    <dbReference type="NCBI Taxonomy" id="1076179"/>
    <lineage>
        <taxon>unclassified sequences</taxon>
        <taxon>metagenomes</taxon>
        <taxon>ecological metagenomes</taxon>
    </lineage>
</organism>
<sequence length="65" mass="7141">MYQAFDSQLQPAERNSSQAAYVAELQMGEDQDGGKEDLRIIIRDPDGKQLFDLTVSRLAGGEVAP</sequence>
<reference evidence="1" key="1">
    <citation type="submission" date="2019-08" db="EMBL/GenBank/DDBJ databases">
        <authorList>
            <person name="Kucharzyk K."/>
            <person name="Murdoch R.W."/>
            <person name="Higgins S."/>
            <person name="Loffler F."/>
        </authorList>
    </citation>
    <scope>NUCLEOTIDE SEQUENCE</scope>
</reference>
<comment type="caution">
    <text evidence="1">The sequence shown here is derived from an EMBL/GenBank/DDBJ whole genome shotgun (WGS) entry which is preliminary data.</text>
</comment>